<evidence type="ECO:0000256" key="6">
    <source>
        <dbReference type="RuleBase" id="RU004379"/>
    </source>
</evidence>
<feature type="transmembrane region" description="Helical" evidence="6">
    <location>
        <begin position="173"/>
        <end position="191"/>
    </location>
</feature>
<dbReference type="Pfam" id="PF01027">
    <property type="entry name" value="Bax1-I"/>
    <property type="match status" value="1"/>
</dbReference>
<feature type="transmembrane region" description="Helical" evidence="6">
    <location>
        <begin position="25"/>
        <end position="44"/>
    </location>
</feature>
<proteinExistence type="inferred from homology"/>
<accession>A0A5B8XUM8</accession>
<name>A0A5B8XUM8_9DELT</name>
<dbReference type="OrthoDB" id="5177430at2"/>
<dbReference type="GO" id="GO:0005886">
    <property type="term" value="C:plasma membrane"/>
    <property type="evidence" value="ECO:0007669"/>
    <property type="project" value="TreeGrafter"/>
</dbReference>
<protein>
    <submittedName>
        <fullName evidence="7">Permease</fullName>
    </submittedName>
</protein>
<feature type="transmembrane region" description="Helical" evidence="6">
    <location>
        <begin position="50"/>
        <end position="74"/>
    </location>
</feature>
<dbReference type="EMBL" id="CP042467">
    <property type="protein sequence ID" value="QED27406.1"/>
    <property type="molecule type" value="Genomic_DNA"/>
</dbReference>
<dbReference type="Proteomes" id="UP000321595">
    <property type="component" value="Chromosome"/>
</dbReference>
<sequence>MEAQVWNSVSTASTDERVAFIRKTYAHLLFAILAFVGIEVALFATGLAEVIAQTMLSVSWLLVLGLFMGVGWLADWWAHKDTSPGLQYMGLILYVVAEAIIFVPILYIASAYSDPSVIPSAAVTTLLVFAGLTVSVFATKKDFSFLRSGLMIAGFLAIGLIVAASLFGFELGLLFSVAMAGLAAGYVLYYTSNVLHHYNTNQHVAASLALFSAVALLFWYILRIFMSRD</sequence>
<keyword evidence="3 6" id="KW-0812">Transmembrane</keyword>
<comment type="subcellular location">
    <subcellularLocation>
        <location evidence="1">Membrane</location>
        <topology evidence="1">Multi-pass membrane protein</topology>
    </subcellularLocation>
</comment>
<gene>
    <name evidence="7" type="ORF">FRD01_09170</name>
</gene>
<feature type="transmembrane region" description="Helical" evidence="6">
    <location>
        <begin position="116"/>
        <end position="138"/>
    </location>
</feature>
<keyword evidence="5 6" id="KW-0472">Membrane</keyword>
<reference evidence="7 8" key="1">
    <citation type="submission" date="2019-08" db="EMBL/GenBank/DDBJ databases">
        <authorList>
            <person name="Liang Q."/>
        </authorList>
    </citation>
    <scope>NUCLEOTIDE SEQUENCE [LARGE SCALE GENOMIC DNA]</scope>
    <source>
        <strain evidence="7 8">V1718</strain>
    </source>
</reference>
<dbReference type="RefSeq" id="WP_146959091.1">
    <property type="nucleotide sequence ID" value="NZ_CP042467.1"/>
</dbReference>
<evidence type="ECO:0000256" key="1">
    <source>
        <dbReference type="ARBA" id="ARBA00004141"/>
    </source>
</evidence>
<evidence type="ECO:0000256" key="3">
    <source>
        <dbReference type="ARBA" id="ARBA00022692"/>
    </source>
</evidence>
<evidence type="ECO:0000256" key="5">
    <source>
        <dbReference type="ARBA" id="ARBA00023136"/>
    </source>
</evidence>
<feature type="transmembrane region" description="Helical" evidence="6">
    <location>
        <begin position="150"/>
        <end position="167"/>
    </location>
</feature>
<evidence type="ECO:0000256" key="4">
    <source>
        <dbReference type="ARBA" id="ARBA00022989"/>
    </source>
</evidence>
<keyword evidence="8" id="KW-1185">Reference proteome</keyword>
<evidence type="ECO:0000256" key="2">
    <source>
        <dbReference type="ARBA" id="ARBA00010350"/>
    </source>
</evidence>
<dbReference type="KEGG" id="bbae:FRD01_09170"/>
<keyword evidence="4 6" id="KW-1133">Transmembrane helix</keyword>
<feature type="transmembrane region" description="Helical" evidence="6">
    <location>
        <begin position="203"/>
        <end position="222"/>
    </location>
</feature>
<evidence type="ECO:0000313" key="8">
    <source>
        <dbReference type="Proteomes" id="UP000321595"/>
    </source>
</evidence>
<feature type="transmembrane region" description="Helical" evidence="6">
    <location>
        <begin position="86"/>
        <end position="110"/>
    </location>
</feature>
<evidence type="ECO:0000313" key="7">
    <source>
        <dbReference type="EMBL" id="QED27406.1"/>
    </source>
</evidence>
<organism evidence="7 8">
    <name type="scientific">Microvenator marinus</name>
    <dbReference type="NCBI Taxonomy" id="2600177"/>
    <lineage>
        <taxon>Bacteria</taxon>
        <taxon>Deltaproteobacteria</taxon>
        <taxon>Bradymonadales</taxon>
        <taxon>Microvenatoraceae</taxon>
        <taxon>Microvenator</taxon>
    </lineage>
</organism>
<dbReference type="InterPro" id="IPR006214">
    <property type="entry name" value="Bax_inhibitor_1-related"/>
</dbReference>
<comment type="similarity">
    <text evidence="2 6">Belongs to the BI1 family.</text>
</comment>
<dbReference type="PANTHER" id="PTHR23291:SF50">
    <property type="entry name" value="PROTEIN LIFEGUARD 4"/>
    <property type="match status" value="1"/>
</dbReference>
<dbReference type="PANTHER" id="PTHR23291">
    <property type="entry name" value="BAX INHIBITOR-RELATED"/>
    <property type="match status" value="1"/>
</dbReference>
<dbReference type="AlphaFoldDB" id="A0A5B8XUM8"/>